<dbReference type="Proteomes" id="UP000037020">
    <property type="component" value="Unassembled WGS sequence"/>
</dbReference>
<accession>A0ABR5J8N3</accession>
<organism evidence="2 3">
    <name type="scientific">Streptomyces varsoviensis</name>
    <dbReference type="NCBI Taxonomy" id="67373"/>
    <lineage>
        <taxon>Bacteria</taxon>
        <taxon>Bacillati</taxon>
        <taxon>Actinomycetota</taxon>
        <taxon>Actinomycetes</taxon>
        <taxon>Kitasatosporales</taxon>
        <taxon>Streptomycetaceae</taxon>
        <taxon>Streptomyces</taxon>
    </lineage>
</organism>
<dbReference type="EMBL" id="LGUT01001054">
    <property type="protein sequence ID" value="KOG89745.1"/>
    <property type="molecule type" value="Genomic_DNA"/>
</dbReference>
<comment type="caution">
    <text evidence="2">The sequence shown here is derived from an EMBL/GenBank/DDBJ whole genome shotgun (WGS) entry which is preliminary data.</text>
</comment>
<sequence length="60" mass="6094">MPTPTDADRTTNRAADRLLLEAVRHSVGRTAAICLVTTAAAGAALALPLVLGRALDAVLA</sequence>
<evidence type="ECO:0000313" key="3">
    <source>
        <dbReference type="Proteomes" id="UP000037020"/>
    </source>
</evidence>
<reference evidence="2 3" key="1">
    <citation type="submission" date="2015-07" db="EMBL/GenBank/DDBJ databases">
        <authorList>
            <person name="Ju K.-S."/>
            <person name="Doroghazi J.R."/>
            <person name="Metcalf W.W."/>
        </authorList>
    </citation>
    <scope>NUCLEOTIDE SEQUENCE [LARGE SCALE GENOMIC DNA]</scope>
    <source>
        <strain evidence="2 3">NRRL B-3589</strain>
    </source>
</reference>
<feature type="transmembrane region" description="Helical" evidence="1">
    <location>
        <begin position="30"/>
        <end position="51"/>
    </location>
</feature>
<gene>
    <name evidence="2" type="ORF">ADK38_12575</name>
</gene>
<keyword evidence="3" id="KW-1185">Reference proteome</keyword>
<feature type="non-terminal residue" evidence="2">
    <location>
        <position position="60"/>
    </location>
</feature>
<evidence type="ECO:0008006" key="4">
    <source>
        <dbReference type="Google" id="ProtNLM"/>
    </source>
</evidence>
<protein>
    <recommendedName>
        <fullName evidence="4">ABC transporter</fullName>
    </recommendedName>
</protein>
<name>A0ABR5J8N3_9ACTN</name>
<keyword evidence="1" id="KW-1133">Transmembrane helix</keyword>
<evidence type="ECO:0000313" key="2">
    <source>
        <dbReference type="EMBL" id="KOG89745.1"/>
    </source>
</evidence>
<keyword evidence="1" id="KW-0812">Transmembrane</keyword>
<keyword evidence="1" id="KW-0472">Membrane</keyword>
<proteinExistence type="predicted"/>
<evidence type="ECO:0000256" key="1">
    <source>
        <dbReference type="SAM" id="Phobius"/>
    </source>
</evidence>